<evidence type="ECO:0000256" key="6">
    <source>
        <dbReference type="ARBA" id="ARBA00022989"/>
    </source>
</evidence>
<dbReference type="PANTHER" id="PTHR35011:SF2">
    <property type="entry name" value="2,3-DIKETO-L-GULONATE TRAP TRANSPORTER SMALL PERMEASE PROTEIN YIAM"/>
    <property type="match status" value="1"/>
</dbReference>
<feature type="transmembrane region" description="Helical" evidence="9">
    <location>
        <begin position="43"/>
        <end position="64"/>
    </location>
</feature>
<evidence type="ECO:0000256" key="4">
    <source>
        <dbReference type="ARBA" id="ARBA00022519"/>
    </source>
</evidence>
<evidence type="ECO:0000256" key="9">
    <source>
        <dbReference type="RuleBase" id="RU369079"/>
    </source>
</evidence>
<dbReference type="InterPro" id="IPR007387">
    <property type="entry name" value="TRAP_DctQ"/>
</dbReference>
<protein>
    <recommendedName>
        <fullName evidence="9">TRAP transporter small permease protein</fullName>
    </recommendedName>
</protein>
<keyword evidence="7 9" id="KW-0472">Membrane</keyword>
<evidence type="ECO:0000259" key="10">
    <source>
        <dbReference type="Pfam" id="PF04290"/>
    </source>
</evidence>
<keyword evidence="6 9" id="KW-1133">Transmembrane helix</keyword>
<proteinExistence type="inferred from homology"/>
<dbReference type="PANTHER" id="PTHR35011">
    <property type="entry name" value="2,3-DIKETO-L-GULONATE TRAP TRANSPORTER SMALL PERMEASE PROTEIN YIAM"/>
    <property type="match status" value="1"/>
</dbReference>
<dbReference type="RefSeq" id="WP_379901940.1">
    <property type="nucleotide sequence ID" value="NZ_JBHRTR010000028.1"/>
</dbReference>
<feature type="transmembrane region" description="Helical" evidence="9">
    <location>
        <begin position="85"/>
        <end position="103"/>
    </location>
</feature>
<evidence type="ECO:0000256" key="5">
    <source>
        <dbReference type="ARBA" id="ARBA00022692"/>
    </source>
</evidence>
<keyword evidence="5 9" id="KW-0812">Transmembrane</keyword>
<comment type="similarity">
    <text evidence="8 9">Belongs to the TRAP transporter small permease family.</text>
</comment>
<dbReference type="InterPro" id="IPR055348">
    <property type="entry name" value="DctQ"/>
</dbReference>
<keyword evidence="2 9" id="KW-0813">Transport</keyword>
<dbReference type="Proteomes" id="UP001595528">
    <property type="component" value="Unassembled WGS sequence"/>
</dbReference>
<evidence type="ECO:0000256" key="2">
    <source>
        <dbReference type="ARBA" id="ARBA00022448"/>
    </source>
</evidence>
<evidence type="ECO:0000256" key="7">
    <source>
        <dbReference type="ARBA" id="ARBA00023136"/>
    </source>
</evidence>
<comment type="subunit">
    <text evidence="9">The complex comprises the extracytoplasmic solute receptor protein and the two transmembrane proteins.</text>
</comment>
<comment type="subcellular location">
    <subcellularLocation>
        <location evidence="1 9">Cell inner membrane</location>
        <topology evidence="1 9">Multi-pass membrane protein</topology>
    </subcellularLocation>
</comment>
<reference evidence="12" key="1">
    <citation type="journal article" date="2019" name="Int. J. Syst. Evol. Microbiol.">
        <title>The Global Catalogue of Microorganisms (GCM) 10K type strain sequencing project: providing services to taxonomists for standard genome sequencing and annotation.</title>
        <authorList>
            <consortium name="The Broad Institute Genomics Platform"/>
            <consortium name="The Broad Institute Genome Sequencing Center for Infectious Disease"/>
            <person name="Wu L."/>
            <person name="Ma J."/>
        </authorList>
    </citation>
    <scope>NUCLEOTIDE SEQUENCE [LARGE SCALE GENOMIC DNA]</scope>
    <source>
        <strain evidence="12">KCTC 42964</strain>
    </source>
</reference>
<evidence type="ECO:0000256" key="8">
    <source>
        <dbReference type="ARBA" id="ARBA00038436"/>
    </source>
</evidence>
<evidence type="ECO:0000313" key="12">
    <source>
        <dbReference type="Proteomes" id="UP001595528"/>
    </source>
</evidence>
<keyword evidence="3" id="KW-1003">Cell membrane</keyword>
<gene>
    <name evidence="11" type="ORF">ACFOGJ_15405</name>
</gene>
<organism evidence="11 12">
    <name type="scientific">Marinibaculum pumilum</name>
    <dbReference type="NCBI Taxonomy" id="1766165"/>
    <lineage>
        <taxon>Bacteria</taxon>
        <taxon>Pseudomonadati</taxon>
        <taxon>Pseudomonadota</taxon>
        <taxon>Alphaproteobacteria</taxon>
        <taxon>Rhodospirillales</taxon>
        <taxon>Rhodospirillaceae</taxon>
        <taxon>Marinibaculum</taxon>
    </lineage>
</organism>
<dbReference type="Pfam" id="PF04290">
    <property type="entry name" value="DctQ"/>
    <property type="match status" value="1"/>
</dbReference>
<feature type="transmembrane region" description="Helical" evidence="9">
    <location>
        <begin position="15"/>
        <end position="37"/>
    </location>
</feature>
<feature type="transmembrane region" description="Helical" evidence="9">
    <location>
        <begin position="173"/>
        <end position="191"/>
    </location>
</feature>
<dbReference type="EMBL" id="JBHRTR010000028">
    <property type="protein sequence ID" value="MFC3228631.1"/>
    <property type="molecule type" value="Genomic_DNA"/>
</dbReference>
<evidence type="ECO:0000256" key="3">
    <source>
        <dbReference type="ARBA" id="ARBA00022475"/>
    </source>
</evidence>
<keyword evidence="12" id="KW-1185">Reference proteome</keyword>
<evidence type="ECO:0000256" key="1">
    <source>
        <dbReference type="ARBA" id="ARBA00004429"/>
    </source>
</evidence>
<name>A0ABV7L1T8_9PROT</name>
<keyword evidence="4 9" id="KW-0997">Cell inner membrane</keyword>
<accession>A0ABV7L1T8</accession>
<evidence type="ECO:0000313" key="11">
    <source>
        <dbReference type="EMBL" id="MFC3228631.1"/>
    </source>
</evidence>
<comment type="function">
    <text evidence="9">Part of the tripartite ATP-independent periplasmic (TRAP) transport system.</text>
</comment>
<feature type="domain" description="Tripartite ATP-independent periplasmic transporters DctQ component" evidence="10">
    <location>
        <begin position="23"/>
        <end position="111"/>
    </location>
</feature>
<comment type="caution">
    <text evidence="11">The sequence shown here is derived from an EMBL/GenBank/DDBJ whole genome shotgun (WGS) entry which is preliminary data.</text>
</comment>
<sequence length="225" mass="25693">MHEPRTAFDRFQENFVAVLLGLMTVITFANVVARYILNTGILWGLEVTVFLFGWMVLIGAAYAVKTKSHLGVDAVLLALAPPRRRQFGLFAALCCILYALLLLKGSWDYWANFANLPATEGRWFPLGFEEKFRAKGWYETQDTPMPELFGLHPLDWIQDVFNEGEEYEKIPRLLPYFVLPLAMALLLYRYVQAFVALWRGRLDSLVASHEAEEAVEEAAQKLKDA</sequence>